<dbReference type="GO" id="GO:0006515">
    <property type="term" value="P:protein quality control for misfolded or incompletely synthesized proteins"/>
    <property type="evidence" value="ECO:0007669"/>
    <property type="project" value="UniProtKB-UniRule"/>
</dbReference>
<evidence type="ECO:0000256" key="9">
    <source>
        <dbReference type="RuleBase" id="RU000673"/>
    </source>
</evidence>
<keyword evidence="4 8" id="KW-0694">RNA-binding</keyword>
<evidence type="ECO:0000256" key="4">
    <source>
        <dbReference type="ARBA" id="ARBA00022884"/>
    </source>
</evidence>
<dbReference type="GO" id="GO:0072344">
    <property type="term" value="P:rescue of stalled ribosome"/>
    <property type="evidence" value="ECO:0007669"/>
    <property type="project" value="UniProtKB-UniRule"/>
</dbReference>
<feature type="binding site" evidence="8">
    <location>
        <position position="14"/>
    </location>
    <ligand>
        <name>tRNA</name>
        <dbReference type="ChEBI" id="CHEBI:17843"/>
    </ligand>
</feature>
<comment type="subcellular location">
    <subcellularLocation>
        <location evidence="8">Cytoplasm</location>
    </subcellularLocation>
</comment>
<dbReference type="InterPro" id="IPR018171">
    <property type="entry name" value="Pept_tRNA_hydro_CS"/>
</dbReference>
<evidence type="ECO:0000313" key="12">
    <source>
        <dbReference type="Proteomes" id="UP000440004"/>
    </source>
</evidence>
<keyword evidence="3 8" id="KW-0378">Hydrolase</keyword>
<dbReference type="Gene3D" id="3.40.50.1470">
    <property type="entry name" value="Peptidyl-tRNA hydrolase"/>
    <property type="match status" value="1"/>
</dbReference>
<feature type="active site" description="Proton acceptor" evidence="8">
    <location>
        <position position="19"/>
    </location>
</feature>
<evidence type="ECO:0000256" key="6">
    <source>
        <dbReference type="ARBA" id="ARBA00048707"/>
    </source>
</evidence>
<evidence type="ECO:0000256" key="1">
    <source>
        <dbReference type="ARBA" id="ARBA00013260"/>
    </source>
</evidence>
<dbReference type="InterPro" id="IPR001328">
    <property type="entry name" value="Pept_tRNA_hydro"/>
</dbReference>
<dbReference type="InterPro" id="IPR036416">
    <property type="entry name" value="Pept_tRNA_hydro_sf"/>
</dbReference>
<proteinExistence type="inferred from homology"/>
<evidence type="ECO:0000256" key="8">
    <source>
        <dbReference type="HAMAP-Rule" id="MF_00083"/>
    </source>
</evidence>
<feature type="binding site" evidence="8">
    <location>
        <position position="65"/>
    </location>
    <ligand>
        <name>tRNA</name>
        <dbReference type="ChEBI" id="CHEBI:17843"/>
    </ligand>
</feature>
<evidence type="ECO:0000256" key="3">
    <source>
        <dbReference type="ARBA" id="ARBA00022801"/>
    </source>
</evidence>
<dbReference type="SUPFAM" id="SSF53178">
    <property type="entry name" value="Peptidyl-tRNA hydrolase-like"/>
    <property type="match status" value="1"/>
</dbReference>
<dbReference type="Proteomes" id="UP000440004">
    <property type="component" value="Unassembled WGS sequence"/>
</dbReference>
<name>A0A6A7K6H2_9FIRM</name>
<comment type="function">
    <text evidence="8">Hydrolyzes ribosome-free peptidyl-tRNAs (with 1 or more amino acids incorporated), which drop off the ribosome during protein synthesis, or as a result of ribosome stalling.</text>
</comment>
<keyword evidence="2 8" id="KW-0820">tRNA-binding</keyword>
<dbReference type="NCBIfam" id="TIGR00447">
    <property type="entry name" value="pth"/>
    <property type="match status" value="1"/>
</dbReference>
<comment type="similarity">
    <text evidence="5 8 10">Belongs to the PTH family.</text>
</comment>
<keyword evidence="12" id="KW-1185">Reference proteome</keyword>
<reference evidence="11 12" key="1">
    <citation type="submission" date="2019-10" db="EMBL/GenBank/DDBJ databases">
        <title>Alkalibaculum tamaniensis sp.nov., a new alkaliphilic acetogen, isolated on methoxylated aromatics from a mud volcano.</title>
        <authorList>
            <person name="Khomyakova M.A."/>
            <person name="Merkel A.Y."/>
            <person name="Bonch-Osmolovskaya E.A."/>
            <person name="Slobodkin A.I."/>
        </authorList>
    </citation>
    <scope>NUCLEOTIDE SEQUENCE [LARGE SCALE GENOMIC DNA]</scope>
    <source>
        <strain evidence="11 12">M08DMB</strain>
    </source>
</reference>
<feature type="site" description="Discriminates between blocked and unblocked aminoacyl-tRNA" evidence="8">
    <location>
        <position position="9"/>
    </location>
</feature>
<comment type="caution">
    <text evidence="11">The sequence shown here is derived from an EMBL/GenBank/DDBJ whole genome shotgun (WGS) entry which is preliminary data.</text>
</comment>
<dbReference type="PANTHER" id="PTHR17224">
    <property type="entry name" value="PEPTIDYL-TRNA HYDROLASE"/>
    <property type="match status" value="1"/>
</dbReference>
<keyword evidence="8" id="KW-0963">Cytoplasm</keyword>
<dbReference type="FunFam" id="3.40.50.1470:FF:000001">
    <property type="entry name" value="Peptidyl-tRNA hydrolase"/>
    <property type="match status" value="1"/>
</dbReference>
<dbReference type="PANTHER" id="PTHR17224:SF1">
    <property type="entry name" value="PEPTIDYL-TRNA HYDROLASE"/>
    <property type="match status" value="1"/>
</dbReference>
<dbReference type="Pfam" id="PF01195">
    <property type="entry name" value="Pept_tRNA_hydro"/>
    <property type="match status" value="1"/>
</dbReference>
<comment type="catalytic activity">
    <reaction evidence="6 8 9">
        <text>an N-acyl-L-alpha-aminoacyl-tRNA + H2O = an N-acyl-L-amino acid + a tRNA + H(+)</text>
        <dbReference type="Rhea" id="RHEA:54448"/>
        <dbReference type="Rhea" id="RHEA-COMP:10123"/>
        <dbReference type="Rhea" id="RHEA-COMP:13883"/>
        <dbReference type="ChEBI" id="CHEBI:15377"/>
        <dbReference type="ChEBI" id="CHEBI:15378"/>
        <dbReference type="ChEBI" id="CHEBI:59874"/>
        <dbReference type="ChEBI" id="CHEBI:78442"/>
        <dbReference type="ChEBI" id="CHEBI:138191"/>
        <dbReference type="EC" id="3.1.1.29"/>
    </reaction>
</comment>
<comment type="function">
    <text evidence="8">Catalyzes the release of premature peptidyl moieties from peptidyl-tRNA molecules trapped in stalled 50S ribosomal subunits, and thus maintains levels of free tRNAs and 50S ribosomes.</text>
</comment>
<evidence type="ECO:0000256" key="5">
    <source>
        <dbReference type="ARBA" id="ARBA00038063"/>
    </source>
</evidence>
<evidence type="ECO:0000256" key="10">
    <source>
        <dbReference type="RuleBase" id="RU004320"/>
    </source>
</evidence>
<dbReference type="HAMAP" id="MF_00083">
    <property type="entry name" value="Pept_tRNA_hydro_bact"/>
    <property type="match status" value="1"/>
</dbReference>
<dbReference type="EC" id="3.1.1.29" evidence="1 8"/>
<evidence type="ECO:0000256" key="2">
    <source>
        <dbReference type="ARBA" id="ARBA00022555"/>
    </source>
</evidence>
<evidence type="ECO:0000256" key="7">
    <source>
        <dbReference type="ARBA" id="ARBA00050038"/>
    </source>
</evidence>
<sequence>MKAIVGLGNPGNKYVLTRHNIGFEVIDYLATKYSVNFKSHLKAHIGVLHIDSEKVLLVKPQTYMNLSGESLLEVTSYYDIELQDVLIVYDDIDLDLGKMRIRKHGSAGTHNGMRSIIYNLKSQDIPRLRIGIGKQENIPLANYVLQRFSPDEMPIAKEIVIRAGDGVISFIKDGINLCMNKYNINIIDD</sequence>
<protein>
    <recommendedName>
        <fullName evidence="7 8">Peptidyl-tRNA hydrolase</fullName>
        <shortName evidence="8">Pth</shortName>
        <ecNumber evidence="1 8">3.1.1.29</ecNumber>
    </recommendedName>
</protein>
<feature type="binding site" evidence="8">
    <location>
        <position position="63"/>
    </location>
    <ligand>
        <name>tRNA</name>
        <dbReference type="ChEBI" id="CHEBI:17843"/>
    </ligand>
</feature>
<dbReference type="RefSeq" id="WP_152802011.1">
    <property type="nucleotide sequence ID" value="NZ_WHNX01000005.1"/>
</dbReference>
<accession>A0A6A7K6H2</accession>
<comment type="subunit">
    <text evidence="8">Monomer.</text>
</comment>
<dbReference type="EMBL" id="WHNX01000005">
    <property type="protein sequence ID" value="MPW24974.1"/>
    <property type="molecule type" value="Genomic_DNA"/>
</dbReference>
<dbReference type="PROSITE" id="PS01196">
    <property type="entry name" value="PEPT_TRNA_HYDROL_2"/>
    <property type="match status" value="1"/>
</dbReference>
<dbReference type="GO" id="GO:0004045">
    <property type="term" value="F:peptidyl-tRNA hydrolase activity"/>
    <property type="evidence" value="ECO:0007669"/>
    <property type="project" value="UniProtKB-UniRule"/>
</dbReference>
<dbReference type="PROSITE" id="PS01195">
    <property type="entry name" value="PEPT_TRNA_HYDROL_1"/>
    <property type="match status" value="1"/>
</dbReference>
<feature type="site" description="Stabilizes the basic form of H active site to accept a proton" evidence="8">
    <location>
        <position position="90"/>
    </location>
</feature>
<dbReference type="GO" id="GO:0000049">
    <property type="term" value="F:tRNA binding"/>
    <property type="evidence" value="ECO:0007669"/>
    <property type="project" value="UniProtKB-UniRule"/>
</dbReference>
<organism evidence="11 12">
    <name type="scientific">Alkalibaculum sporogenes</name>
    <dbReference type="NCBI Taxonomy" id="2655001"/>
    <lineage>
        <taxon>Bacteria</taxon>
        <taxon>Bacillati</taxon>
        <taxon>Bacillota</taxon>
        <taxon>Clostridia</taxon>
        <taxon>Eubacteriales</taxon>
        <taxon>Eubacteriaceae</taxon>
        <taxon>Alkalibaculum</taxon>
    </lineage>
</organism>
<dbReference type="CDD" id="cd00462">
    <property type="entry name" value="PTH"/>
    <property type="match status" value="1"/>
</dbReference>
<feature type="binding site" evidence="8">
    <location>
        <position position="111"/>
    </location>
    <ligand>
        <name>tRNA</name>
        <dbReference type="ChEBI" id="CHEBI:17843"/>
    </ligand>
</feature>
<gene>
    <name evidence="8" type="primary">pth</name>
    <name evidence="11" type="ORF">GC105_04120</name>
</gene>
<dbReference type="GO" id="GO:0005737">
    <property type="term" value="C:cytoplasm"/>
    <property type="evidence" value="ECO:0007669"/>
    <property type="project" value="UniProtKB-SubCell"/>
</dbReference>
<dbReference type="AlphaFoldDB" id="A0A6A7K6H2"/>
<evidence type="ECO:0000313" key="11">
    <source>
        <dbReference type="EMBL" id="MPW24974.1"/>
    </source>
</evidence>